<gene>
    <name evidence="2" type="ORF">C731_0116</name>
</gene>
<protein>
    <submittedName>
        <fullName evidence="2">Uncharacterized protein</fullName>
    </submittedName>
</protein>
<name>K5BL27_MYCHD</name>
<evidence type="ECO:0000313" key="3">
    <source>
        <dbReference type="Proteomes" id="UP000006265"/>
    </source>
</evidence>
<dbReference type="AlphaFoldDB" id="K5BL27"/>
<feature type="region of interest" description="Disordered" evidence="1">
    <location>
        <begin position="24"/>
        <end position="53"/>
    </location>
</feature>
<reference evidence="2 3" key="1">
    <citation type="journal article" date="2012" name="J. Bacteriol.">
        <title>Genome sequence of Mycobacterium hassiacum DSM 44199, a rare source of heat-stable mycobacterial proteins.</title>
        <authorList>
            <person name="Tiago I."/>
            <person name="Maranha A."/>
            <person name="Mendes V."/>
            <person name="Alarico S."/>
            <person name="Moynihan P.J."/>
            <person name="Clarke A.J."/>
            <person name="Macedo-Ribeiro S."/>
            <person name="Pereira P.J."/>
            <person name="Empadinhas N."/>
        </authorList>
    </citation>
    <scope>NUCLEOTIDE SEQUENCE [LARGE SCALE GENOMIC DNA]</scope>
    <source>
        <strain evidence="3">DSM 44199 / CIP 105218 / JCM 12690 / 3849</strain>
    </source>
</reference>
<evidence type="ECO:0000256" key="1">
    <source>
        <dbReference type="SAM" id="MobiDB-lite"/>
    </source>
</evidence>
<dbReference type="Proteomes" id="UP000006265">
    <property type="component" value="Unassembled WGS sequence"/>
</dbReference>
<organism evidence="2 3">
    <name type="scientific">Mycolicibacterium hassiacum (strain DSM 44199 / CIP 105218 / JCM 12690 / 3849)</name>
    <name type="common">Mycobacterium hassiacum</name>
    <dbReference type="NCBI Taxonomy" id="1122247"/>
    <lineage>
        <taxon>Bacteria</taxon>
        <taxon>Bacillati</taxon>
        <taxon>Actinomycetota</taxon>
        <taxon>Actinomycetes</taxon>
        <taxon>Mycobacteriales</taxon>
        <taxon>Mycobacteriaceae</taxon>
        <taxon>Mycolicibacterium</taxon>
    </lineage>
</organism>
<keyword evidence="3" id="KW-1185">Reference proteome</keyword>
<dbReference type="PATRIC" id="fig|1122247.3.peg.106"/>
<dbReference type="EMBL" id="AMRA01000005">
    <property type="protein sequence ID" value="EKF25884.1"/>
    <property type="molecule type" value="Genomic_DNA"/>
</dbReference>
<evidence type="ECO:0000313" key="2">
    <source>
        <dbReference type="EMBL" id="EKF25884.1"/>
    </source>
</evidence>
<comment type="caution">
    <text evidence="2">The sequence shown here is derived from an EMBL/GenBank/DDBJ whole genome shotgun (WGS) entry which is preliminary data.</text>
</comment>
<sequence length="53" mass="5765">MAIGAVVTVVALVAAGVLVFTRSKDPPAPRRLRKPHGLISKRSSAATRSRRWR</sequence>
<accession>K5BL27</accession>
<proteinExistence type="predicted"/>